<name>A0A4Y6U8V3_9PROT</name>
<accession>A0A4Y6U8V3</accession>
<organism evidence="1 2">
    <name type="scientific">Formicincola oecophyllae</name>
    <dbReference type="NCBI Taxonomy" id="2558361"/>
    <lineage>
        <taxon>Bacteria</taxon>
        <taxon>Pseudomonadati</taxon>
        <taxon>Pseudomonadota</taxon>
        <taxon>Alphaproteobacteria</taxon>
        <taxon>Acetobacterales</taxon>
        <taxon>Acetobacteraceae</taxon>
        <taxon>Formicincola</taxon>
    </lineage>
</organism>
<dbReference type="RefSeq" id="WP_141443510.1">
    <property type="nucleotide sequence ID" value="NZ_CP038231.1"/>
</dbReference>
<protein>
    <submittedName>
        <fullName evidence="1">DUF2313 domain-containing protein</fullName>
    </submittedName>
</protein>
<keyword evidence="2" id="KW-1185">Reference proteome</keyword>
<dbReference type="EMBL" id="CP038231">
    <property type="protein sequence ID" value="QDH13802.1"/>
    <property type="molecule type" value="Genomic_DNA"/>
</dbReference>
<evidence type="ECO:0000313" key="1">
    <source>
        <dbReference type="EMBL" id="QDH13802.1"/>
    </source>
</evidence>
<evidence type="ECO:0000313" key="2">
    <source>
        <dbReference type="Proteomes" id="UP000318709"/>
    </source>
</evidence>
<dbReference type="AlphaFoldDB" id="A0A4Y6U8V3"/>
<proteinExistence type="predicted"/>
<dbReference type="Proteomes" id="UP000318709">
    <property type="component" value="Chromosome"/>
</dbReference>
<dbReference type="OrthoDB" id="6592844at2"/>
<sequence>MSFTEPATIPAPRSAGEIAREWVNEFLPQGEAWGGHNLGQLIKALAGPRAVLEADLAGLANELCPGTSVLLFDDYKDLLGPDPWGLDRQALSEAAWRALLQRRWTMRGDQRPAFYIALARYFGADITIDEPWAPYAGRTTCGVSVCAQPIINFCWIVHLPSVPSLAICGAGIAGSCIAGLVQDNPYTDLVRVFRLIKPADTSVYFMDDTGKWLYD</sequence>
<dbReference type="KEGG" id="swf:E3E12_05970"/>
<gene>
    <name evidence="1" type="ORF">E3E12_05970</name>
</gene>
<reference evidence="1 2" key="1">
    <citation type="submission" date="2019-03" db="EMBL/GenBank/DDBJ databases">
        <title>The complete genome sequence of Swingsia_sp. F3b2 LMG30590(T).</title>
        <authorList>
            <person name="Chua K.-O."/>
            <person name="Chan K.-G."/>
            <person name="See-Too W.-S."/>
        </authorList>
    </citation>
    <scope>NUCLEOTIDE SEQUENCE [LARGE SCALE GENOMIC DNA]</scope>
    <source>
        <strain evidence="1 2">F3b2</strain>
    </source>
</reference>